<sequence>MADQPIPLDRAILLTLLRTRQGTALTVNHLWRRLTNAGGAGPSWREVASTVTRMERHGLLEIVGDELVGEDCRPQYALTGAGRALAHQTRQLRPTALEEFANGSA</sequence>
<dbReference type="SUPFAM" id="SSF46785">
    <property type="entry name" value="Winged helix' DNA-binding domain"/>
    <property type="match status" value="1"/>
</dbReference>
<gene>
    <name evidence="1" type="ORF">QC818_10795</name>
</gene>
<evidence type="ECO:0008006" key="3">
    <source>
        <dbReference type="Google" id="ProtNLM"/>
    </source>
</evidence>
<evidence type="ECO:0000313" key="2">
    <source>
        <dbReference type="Proteomes" id="UP001264519"/>
    </source>
</evidence>
<keyword evidence="2" id="KW-1185">Reference proteome</keyword>
<name>A0ABU1G423_9GAMM</name>
<dbReference type="Proteomes" id="UP001264519">
    <property type="component" value="Unassembled WGS sequence"/>
</dbReference>
<reference evidence="1 2" key="1">
    <citation type="submission" date="2023-04" db="EMBL/GenBank/DDBJ databases">
        <title>A long-awaited taxogenomic arrangement of the family Halomonadaceae.</title>
        <authorList>
            <person name="De La Haba R."/>
            <person name="Chuvochina M."/>
            <person name="Wittouck S."/>
            <person name="Arahal D.R."/>
            <person name="Sanchez-Porro C."/>
            <person name="Hugenholtz P."/>
            <person name="Ventosa A."/>
        </authorList>
    </citation>
    <scope>NUCLEOTIDE SEQUENCE [LARGE SCALE GENOMIC DNA]</scope>
    <source>
        <strain evidence="1 2">DSM 23530</strain>
    </source>
</reference>
<accession>A0ABU1G423</accession>
<comment type="caution">
    <text evidence="1">The sequence shown here is derived from an EMBL/GenBank/DDBJ whole genome shotgun (WGS) entry which is preliminary data.</text>
</comment>
<dbReference type="RefSeq" id="WP_309652871.1">
    <property type="nucleotide sequence ID" value="NZ_JARWAK010000008.1"/>
</dbReference>
<proteinExistence type="predicted"/>
<dbReference type="InterPro" id="IPR036390">
    <property type="entry name" value="WH_DNA-bd_sf"/>
</dbReference>
<organism evidence="1 2">
    <name type="scientific">Halomonas koreensis</name>
    <dbReference type="NCBI Taxonomy" id="245385"/>
    <lineage>
        <taxon>Bacteria</taxon>
        <taxon>Pseudomonadati</taxon>
        <taxon>Pseudomonadota</taxon>
        <taxon>Gammaproteobacteria</taxon>
        <taxon>Oceanospirillales</taxon>
        <taxon>Halomonadaceae</taxon>
        <taxon>Halomonas</taxon>
    </lineage>
</organism>
<dbReference type="EMBL" id="JARWAK010000008">
    <property type="protein sequence ID" value="MDR5867278.1"/>
    <property type="molecule type" value="Genomic_DNA"/>
</dbReference>
<evidence type="ECO:0000313" key="1">
    <source>
        <dbReference type="EMBL" id="MDR5867278.1"/>
    </source>
</evidence>
<protein>
    <recommendedName>
        <fullName evidence="3">PadR family transcriptional regulator</fullName>
    </recommendedName>
</protein>